<dbReference type="InterPro" id="IPR009091">
    <property type="entry name" value="RCC1/BLIP-II"/>
</dbReference>
<dbReference type="RefSeq" id="XP_013330389.1">
    <property type="nucleotide sequence ID" value="XM_013474935.1"/>
</dbReference>
<dbReference type="STRING" id="1408163.A0A0F4YZS5"/>
<dbReference type="InterPro" id="IPR051553">
    <property type="entry name" value="Ran_GTPase-activating"/>
</dbReference>
<feature type="region of interest" description="Disordered" evidence="4">
    <location>
        <begin position="1"/>
        <end position="81"/>
    </location>
</feature>
<feature type="repeat" description="RCC1" evidence="3">
    <location>
        <begin position="321"/>
        <end position="377"/>
    </location>
</feature>
<dbReference type="PROSITE" id="PS50012">
    <property type="entry name" value="RCC1_3"/>
    <property type="match status" value="4"/>
</dbReference>
<evidence type="ECO:0000313" key="7">
    <source>
        <dbReference type="Proteomes" id="UP000053958"/>
    </source>
</evidence>
<dbReference type="Proteomes" id="UP000053958">
    <property type="component" value="Unassembled WGS sequence"/>
</dbReference>
<dbReference type="AlphaFoldDB" id="A0A0F4YZS5"/>
<feature type="repeat" description="RCC1" evidence="3">
    <location>
        <begin position="149"/>
        <end position="212"/>
    </location>
</feature>
<dbReference type="GO" id="GO:0005737">
    <property type="term" value="C:cytoplasm"/>
    <property type="evidence" value="ECO:0007669"/>
    <property type="project" value="TreeGrafter"/>
</dbReference>
<evidence type="ECO:0000256" key="2">
    <source>
        <dbReference type="ARBA" id="ARBA00022737"/>
    </source>
</evidence>
<evidence type="ECO:0000256" key="3">
    <source>
        <dbReference type="PROSITE-ProRule" id="PRU00235"/>
    </source>
</evidence>
<feature type="domain" description="RCC1-like" evidence="5">
    <location>
        <begin position="95"/>
        <end position="493"/>
    </location>
</feature>
<dbReference type="PANTHER" id="PTHR45982">
    <property type="entry name" value="REGULATOR OF CHROMOSOME CONDENSATION"/>
    <property type="match status" value="1"/>
</dbReference>
<sequence length="499" mass="53005">MAGKRPAEETVNPPSKRAKSLQKKSSTKKQAPQKKVPQKEASQTKASPQKVLQQKASQKAPSQKLQGPASKSSGSAGPVAAKPIINTAPISRLDIFVFGEGGTGELGLGVKNAVNVKTPRLNVNLHAETVGVVDICAGGMHAVALTHDNQVLTWGWNKEIKEEDGTASEESRVDLNPAESTPAAVPSHKFPHGTKFVRVAAGDSSTFALTEDGSVYGWGTFLNNEGNDGFSLDKNQVIKTQSDPLLIPNLENIVAISKRAEPARPADSVDRRRTLQIGRLGTEQLRSNAGLLPGVVPLPPRKKIVSIHAGSYHAFAIDSHGDTWAWGLNNFGQTGIAAGAGNGGSTIVTPQKVASLAGKLMKMIQGGNHHSIGITRKGECLVWGRMDGAQMGVDVNKFEEDDPRVICERGRLRVLLEPTVLSVADCAYAAAGSDHNILVTRDGKAYSRGFNLSYQCGQGSDDEEIVLPKLIDDSAVRDKMLCWAGAGGQYSMLAAPHEA</sequence>
<feature type="compositionally biased region" description="Low complexity" evidence="4">
    <location>
        <begin position="52"/>
        <end position="81"/>
    </location>
</feature>
<evidence type="ECO:0000313" key="6">
    <source>
        <dbReference type="EMBL" id="KKA23777.1"/>
    </source>
</evidence>
<dbReference type="InterPro" id="IPR058923">
    <property type="entry name" value="RCC1-like_dom"/>
</dbReference>
<dbReference type="PRINTS" id="PR00633">
    <property type="entry name" value="RCCNDNSATION"/>
</dbReference>
<dbReference type="Gene3D" id="2.130.10.30">
    <property type="entry name" value="Regulator of chromosome condensation 1/beta-lactamase-inhibitor protein II"/>
    <property type="match status" value="2"/>
</dbReference>
<accession>A0A0F4YZS5</accession>
<keyword evidence="2" id="KW-0677">Repeat</keyword>
<comment type="caution">
    <text evidence="6">The sequence shown here is derived from an EMBL/GenBank/DDBJ whole genome shotgun (WGS) entry which is preliminary data.</text>
</comment>
<proteinExistence type="predicted"/>
<feature type="compositionally biased region" description="Basic residues" evidence="4">
    <location>
        <begin position="16"/>
        <end position="27"/>
    </location>
</feature>
<reference evidence="6 7" key="1">
    <citation type="submission" date="2015-04" db="EMBL/GenBank/DDBJ databases">
        <authorList>
            <person name="Heijne W.H."/>
            <person name="Fedorova N.D."/>
            <person name="Nierman W.C."/>
            <person name="Vollebregt A.W."/>
            <person name="Zhao Z."/>
            <person name="Wu L."/>
            <person name="Kumar M."/>
            <person name="Stam H."/>
            <person name="van den Berg M.A."/>
            <person name="Pel H.J."/>
        </authorList>
    </citation>
    <scope>NUCLEOTIDE SEQUENCE [LARGE SCALE GENOMIC DNA]</scope>
    <source>
        <strain evidence="6 7">CBS 393.64</strain>
    </source>
</reference>
<dbReference type="OrthoDB" id="61110at2759"/>
<dbReference type="Pfam" id="PF25390">
    <property type="entry name" value="WD40_RLD"/>
    <property type="match status" value="1"/>
</dbReference>
<organism evidence="6 7">
    <name type="scientific">Rasamsonia emersonii (strain ATCC 16479 / CBS 393.64 / IMI 116815)</name>
    <dbReference type="NCBI Taxonomy" id="1408163"/>
    <lineage>
        <taxon>Eukaryota</taxon>
        <taxon>Fungi</taxon>
        <taxon>Dikarya</taxon>
        <taxon>Ascomycota</taxon>
        <taxon>Pezizomycotina</taxon>
        <taxon>Eurotiomycetes</taxon>
        <taxon>Eurotiomycetidae</taxon>
        <taxon>Eurotiales</taxon>
        <taxon>Trichocomaceae</taxon>
        <taxon>Rasamsonia</taxon>
    </lineage>
</organism>
<dbReference type="PROSITE" id="PS00626">
    <property type="entry name" value="RCC1_2"/>
    <property type="match status" value="1"/>
</dbReference>
<dbReference type="InterPro" id="IPR000408">
    <property type="entry name" value="Reg_chr_condens"/>
</dbReference>
<feature type="repeat" description="RCC1" evidence="3">
    <location>
        <begin position="378"/>
        <end position="442"/>
    </location>
</feature>
<evidence type="ECO:0000259" key="5">
    <source>
        <dbReference type="Pfam" id="PF25390"/>
    </source>
</evidence>
<dbReference type="GO" id="GO:0005085">
    <property type="term" value="F:guanyl-nucleotide exchange factor activity"/>
    <property type="evidence" value="ECO:0007669"/>
    <property type="project" value="TreeGrafter"/>
</dbReference>
<dbReference type="GeneID" id="25314580"/>
<evidence type="ECO:0000256" key="1">
    <source>
        <dbReference type="ARBA" id="ARBA00022658"/>
    </source>
</evidence>
<dbReference type="SUPFAM" id="SSF50985">
    <property type="entry name" value="RCC1/BLIP-II"/>
    <property type="match status" value="1"/>
</dbReference>
<name>A0A0F4YZS5_RASE3</name>
<protein>
    <recommendedName>
        <fullName evidence="5">RCC1-like domain-containing protein</fullName>
    </recommendedName>
</protein>
<gene>
    <name evidence="6" type="ORF">T310_2229</name>
</gene>
<feature type="compositionally biased region" description="Polar residues" evidence="4">
    <location>
        <begin position="40"/>
        <end position="51"/>
    </location>
</feature>
<keyword evidence="7" id="KW-1185">Reference proteome</keyword>
<dbReference type="EMBL" id="LASV01000087">
    <property type="protein sequence ID" value="KKA23777.1"/>
    <property type="molecule type" value="Genomic_DNA"/>
</dbReference>
<evidence type="ECO:0000256" key="4">
    <source>
        <dbReference type="SAM" id="MobiDB-lite"/>
    </source>
</evidence>
<dbReference type="PANTHER" id="PTHR45982:SF1">
    <property type="entry name" value="REGULATOR OF CHROMOSOME CONDENSATION"/>
    <property type="match status" value="1"/>
</dbReference>
<feature type="repeat" description="RCC1" evidence="3">
    <location>
        <begin position="93"/>
        <end position="148"/>
    </location>
</feature>
<keyword evidence="1" id="KW-0344">Guanine-nucleotide releasing factor</keyword>